<dbReference type="GO" id="GO:0030170">
    <property type="term" value="F:pyridoxal phosphate binding"/>
    <property type="evidence" value="ECO:0007669"/>
    <property type="project" value="InterPro"/>
</dbReference>
<dbReference type="PIRSF" id="PIRSF001434">
    <property type="entry name" value="CGS"/>
    <property type="match status" value="1"/>
</dbReference>
<feature type="modified residue" description="N6-(pyridoxal phosphate)lysine" evidence="7">
    <location>
        <position position="235"/>
    </location>
</feature>
<dbReference type="STRING" id="1257118.L8H496"/>
<dbReference type="InterPro" id="IPR015421">
    <property type="entry name" value="PyrdxlP-dep_Trfase_major"/>
</dbReference>
<gene>
    <name evidence="9" type="ORF">ACA1_264550</name>
</gene>
<dbReference type="InterPro" id="IPR015424">
    <property type="entry name" value="PyrdxlP-dep_Trfase"/>
</dbReference>
<dbReference type="InterPro" id="IPR054542">
    <property type="entry name" value="Cys_met_metab_PP"/>
</dbReference>
<protein>
    <recommendedName>
        <fullName evidence="3">cystathionine gamma-lyase</fullName>
        <ecNumber evidence="3">4.4.1.1</ecNumber>
    </recommendedName>
    <alternativeName>
        <fullName evidence="6">Gamma-cystathionase</fullName>
    </alternativeName>
</protein>
<comment type="similarity">
    <text evidence="8">Belongs to the trans-sulfuration enzymes family.</text>
</comment>
<dbReference type="InterPro" id="IPR015422">
    <property type="entry name" value="PyrdxlP-dep_Trfase_small"/>
</dbReference>
<evidence type="ECO:0000313" key="9">
    <source>
        <dbReference type="EMBL" id="ELR19281.1"/>
    </source>
</evidence>
<dbReference type="OMA" id="EHTFVDM"/>
<dbReference type="OrthoDB" id="3512640at2759"/>
<organism evidence="9 10">
    <name type="scientific">Acanthamoeba castellanii (strain ATCC 30010 / Neff)</name>
    <dbReference type="NCBI Taxonomy" id="1257118"/>
    <lineage>
        <taxon>Eukaryota</taxon>
        <taxon>Amoebozoa</taxon>
        <taxon>Discosea</taxon>
        <taxon>Longamoebia</taxon>
        <taxon>Centramoebida</taxon>
        <taxon>Acanthamoebidae</taxon>
        <taxon>Acanthamoeba</taxon>
    </lineage>
</organism>
<evidence type="ECO:0000256" key="8">
    <source>
        <dbReference type="RuleBase" id="RU362118"/>
    </source>
</evidence>
<comment type="cofactor">
    <cofactor evidence="1 8">
        <name>pyridoxal 5'-phosphate</name>
        <dbReference type="ChEBI" id="CHEBI:597326"/>
    </cofactor>
</comment>
<dbReference type="GO" id="GO:0016846">
    <property type="term" value="F:carbon-sulfur lyase activity"/>
    <property type="evidence" value="ECO:0007669"/>
    <property type="project" value="TreeGrafter"/>
</dbReference>
<name>L8H496_ACACF</name>
<evidence type="ECO:0000256" key="3">
    <source>
        <dbReference type="ARBA" id="ARBA00012085"/>
    </source>
</evidence>
<dbReference type="RefSeq" id="XP_004341366.1">
    <property type="nucleotide sequence ID" value="XM_004341318.1"/>
</dbReference>
<comment type="pathway">
    <text evidence="2">Amino-acid biosynthesis; L-cysteine biosynthesis; L-cysteine from L-homocysteine and L-serine: step 2/2.</text>
</comment>
<accession>L8H496</accession>
<evidence type="ECO:0000256" key="1">
    <source>
        <dbReference type="ARBA" id="ARBA00001933"/>
    </source>
</evidence>
<dbReference type="SUPFAM" id="SSF53383">
    <property type="entry name" value="PLP-dependent transferases"/>
    <property type="match status" value="1"/>
</dbReference>
<reference evidence="9 10" key="1">
    <citation type="journal article" date="2013" name="Genome Biol.">
        <title>Genome of Acanthamoeba castellanii highlights extensive lateral gene transfer and early evolution of tyrosine kinase signaling.</title>
        <authorList>
            <person name="Clarke M."/>
            <person name="Lohan A.J."/>
            <person name="Liu B."/>
            <person name="Lagkouvardos I."/>
            <person name="Roy S."/>
            <person name="Zafar N."/>
            <person name="Bertelli C."/>
            <person name="Schilde C."/>
            <person name="Kianianmomeni A."/>
            <person name="Burglin T.R."/>
            <person name="Frech C."/>
            <person name="Turcotte B."/>
            <person name="Kopec K.O."/>
            <person name="Synnott J.M."/>
            <person name="Choo C."/>
            <person name="Paponov I."/>
            <person name="Finkler A."/>
            <person name="Soon Heng Tan C."/>
            <person name="Hutchins A.P."/>
            <person name="Weinmeier T."/>
            <person name="Rattei T."/>
            <person name="Chu J.S."/>
            <person name="Gimenez G."/>
            <person name="Irimia M."/>
            <person name="Rigden D.J."/>
            <person name="Fitzpatrick D.A."/>
            <person name="Lorenzo-Morales J."/>
            <person name="Bateman A."/>
            <person name="Chiu C.H."/>
            <person name="Tang P."/>
            <person name="Hegemann P."/>
            <person name="Fromm H."/>
            <person name="Raoult D."/>
            <person name="Greub G."/>
            <person name="Miranda-Saavedra D."/>
            <person name="Chen N."/>
            <person name="Nash P."/>
            <person name="Ginger M.L."/>
            <person name="Horn M."/>
            <person name="Schaap P."/>
            <person name="Caler L."/>
            <person name="Loftus B."/>
        </authorList>
    </citation>
    <scope>NUCLEOTIDE SEQUENCE [LARGE SCALE GENOMIC DNA]</scope>
    <source>
        <strain evidence="9 10">Neff</strain>
    </source>
</reference>
<dbReference type="AlphaFoldDB" id="L8H496"/>
<dbReference type="EC" id="4.4.1.1" evidence="3"/>
<dbReference type="VEuPathDB" id="AmoebaDB:ACA1_264550"/>
<dbReference type="KEGG" id="acan:ACA1_264550"/>
<evidence type="ECO:0000256" key="5">
    <source>
        <dbReference type="ARBA" id="ARBA00023239"/>
    </source>
</evidence>
<evidence type="ECO:0000256" key="7">
    <source>
        <dbReference type="PIRSR" id="PIRSR001434-2"/>
    </source>
</evidence>
<keyword evidence="5" id="KW-0456">Lyase</keyword>
<dbReference type="FunFam" id="3.40.640.10:FF:000046">
    <property type="entry name" value="Cystathionine gamma-lyase"/>
    <property type="match status" value="1"/>
</dbReference>
<keyword evidence="10" id="KW-1185">Reference proteome</keyword>
<dbReference type="Pfam" id="PF01053">
    <property type="entry name" value="Cys_Met_Meta_PP"/>
    <property type="match status" value="1"/>
</dbReference>
<dbReference type="GeneID" id="14920058"/>
<dbReference type="PANTHER" id="PTHR11808">
    <property type="entry name" value="TRANS-SULFURATION ENZYME FAMILY MEMBER"/>
    <property type="match status" value="1"/>
</dbReference>
<dbReference type="PROSITE" id="PS00868">
    <property type="entry name" value="CYS_MET_METAB_PP"/>
    <property type="match status" value="1"/>
</dbReference>
<sequence>MASSHSQHQENQQPHYAVGTEAVRHVPFVGPVSPLAVPIFASSTWVLDSADHGALLSDRFSDRFDRTHNTVEGGLSPWLYSRWDNPTSDVAATLITRLESAHKTFLFGSGMAAITTTLFGLLKAGDHCIVHSPIYGGTHETFDLLTTYGVEVTRIPLPEDGNIDGYRNAVKPNTKLLYAETPANPICAVIDLAELGKLAREHNALTVVDSTFASPINQNPIKDFGIDVVIHSCTKFLGGHSDILAGSATVKNRELEDKVWQARKLFGGVLSPFDCFLLARGIKTLDLRVQRQNENALYLAQALEKHPKVERVFYPGLPSHPAHAVAKKQMRGFGGMISFEVKGGTEAGKKVAEAVRLITLAVSLGGVESLICHAATTTHVMVPREIRLKGGITDGLIRFSVGIEDKDDLLRDLQQALDQI</sequence>
<dbReference type="GO" id="GO:0019346">
    <property type="term" value="P:transsulfuration"/>
    <property type="evidence" value="ECO:0007669"/>
    <property type="project" value="InterPro"/>
</dbReference>
<dbReference type="InterPro" id="IPR000277">
    <property type="entry name" value="Cys/Met-Metab_PyrdxlP-dep_enz"/>
</dbReference>
<dbReference type="Proteomes" id="UP000011083">
    <property type="component" value="Unassembled WGS sequence"/>
</dbReference>
<evidence type="ECO:0000313" key="10">
    <source>
        <dbReference type="Proteomes" id="UP000011083"/>
    </source>
</evidence>
<dbReference type="EMBL" id="KB007933">
    <property type="protein sequence ID" value="ELR19281.1"/>
    <property type="molecule type" value="Genomic_DNA"/>
</dbReference>
<dbReference type="GO" id="GO:0005737">
    <property type="term" value="C:cytoplasm"/>
    <property type="evidence" value="ECO:0007669"/>
    <property type="project" value="TreeGrafter"/>
</dbReference>
<evidence type="ECO:0000256" key="6">
    <source>
        <dbReference type="ARBA" id="ARBA00029853"/>
    </source>
</evidence>
<dbReference type="FunFam" id="3.90.1150.10:FF:000008">
    <property type="entry name" value="Cystathionine gamma-synthase"/>
    <property type="match status" value="1"/>
</dbReference>
<dbReference type="Gene3D" id="3.40.640.10">
    <property type="entry name" value="Type I PLP-dependent aspartate aminotransferase-like (Major domain)"/>
    <property type="match status" value="1"/>
</dbReference>
<dbReference type="Gene3D" id="3.90.1150.10">
    <property type="entry name" value="Aspartate Aminotransferase, domain 1"/>
    <property type="match status" value="1"/>
</dbReference>
<evidence type="ECO:0000256" key="4">
    <source>
        <dbReference type="ARBA" id="ARBA00022898"/>
    </source>
</evidence>
<proteinExistence type="inferred from homology"/>
<dbReference type="CDD" id="cd00614">
    <property type="entry name" value="CGS_like"/>
    <property type="match status" value="1"/>
</dbReference>
<evidence type="ECO:0000256" key="2">
    <source>
        <dbReference type="ARBA" id="ARBA00005038"/>
    </source>
</evidence>
<keyword evidence="4 7" id="KW-0663">Pyridoxal phosphate</keyword>